<dbReference type="PANTHER" id="PTHR45831:SF2">
    <property type="entry name" value="LD24721P"/>
    <property type="match status" value="1"/>
</dbReference>
<dbReference type="GO" id="GO:0072380">
    <property type="term" value="C:TRC complex"/>
    <property type="evidence" value="ECO:0007669"/>
    <property type="project" value="TreeGrafter"/>
</dbReference>
<dbReference type="PROSITE" id="PS50005">
    <property type="entry name" value="TPR"/>
    <property type="match status" value="1"/>
</dbReference>
<dbReference type="GO" id="GO:0060090">
    <property type="term" value="F:molecular adaptor activity"/>
    <property type="evidence" value="ECO:0007669"/>
    <property type="project" value="TreeGrafter"/>
</dbReference>
<dbReference type="Pfam" id="PF07719">
    <property type="entry name" value="TPR_2"/>
    <property type="match status" value="1"/>
</dbReference>
<dbReference type="AlphaFoldDB" id="A0A7S1U8F6"/>
<dbReference type="Pfam" id="PF13181">
    <property type="entry name" value="TPR_8"/>
    <property type="match status" value="1"/>
</dbReference>
<accession>A0A7S1U8F6</accession>
<proteinExistence type="predicted"/>
<feature type="region of interest" description="Disordered" evidence="4">
    <location>
        <begin position="46"/>
        <end position="76"/>
    </location>
</feature>
<name>A0A7S1U8F6_9STRA</name>
<dbReference type="GO" id="GO:0006620">
    <property type="term" value="P:post-translational protein targeting to endoplasmic reticulum membrane"/>
    <property type="evidence" value="ECO:0007669"/>
    <property type="project" value="TreeGrafter"/>
</dbReference>
<protein>
    <submittedName>
        <fullName evidence="5">Uncharacterized protein</fullName>
    </submittedName>
</protein>
<evidence type="ECO:0000256" key="2">
    <source>
        <dbReference type="ARBA" id="ARBA00022803"/>
    </source>
</evidence>
<sequence length="479" mass="51899">MSGFEENTAPPQEQARGADAAGAYGRGDRKGYYNKWDKMANDVEKELNAEEEEDKAAADAALGLGNGAPRSKEEELDMEKRKALKAAKAAWDQRKALEEASKFVLEGVNGAEETLTMERLAGKRVLLIKSCVDATFTLGPGLRGLIKVFVEDSQRLTLNVQCALITSHIECSHVEGLDVALEMPLATLQLDLCSEVKVTLRDGLAAPARGRPGMAEYVPAMPRIVHAGIMGMTVEARALGGGDLLAGAPTGFAYPEALAAEAENEGYEAPSCPPEEVQWVSQPFASEGAEGALVWETARLVRVGERFLTPRELEEERKLMPLAERSVDVRGTAEGAMNNALARKEQGNEAFKEREYMQAMALYTMAIDAAPVEAAEATEANGGKPLVAVCRANRAACFLKLGQHDKAIEDATECTRLAPTFAKGHFRLGMAHHAMGNYEAAMPHLLRARDLAPKDNQIKEAIRFCEFRAVEARRKAAGM</sequence>
<feature type="region of interest" description="Disordered" evidence="4">
    <location>
        <begin position="1"/>
        <end position="33"/>
    </location>
</feature>
<dbReference type="Gene3D" id="1.25.40.10">
    <property type="entry name" value="Tetratricopeptide repeat domain"/>
    <property type="match status" value="1"/>
</dbReference>
<evidence type="ECO:0000256" key="4">
    <source>
        <dbReference type="SAM" id="MobiDB-lite"/>
    </source>
</evidence>
<dbReference type="InterPro" id="IPR011990">
    <property type="entry name" value="TPR-like_helical_dom_sf"/>
</dbReference>
<dbReference type="SUPFAM" id="SSF48452">
    <property type="entry name" value="TPR-like"/>
    <property type="match status" value="1"/>
</dbReference>
<dbReference type="InterPro" id="IPR019734">
    <property type="entry name" value="TPR_rpt"/>
</dbReference>
<dbReference type="SMART" id="SM00028">
    <property type="entry name" value="TPR"/>
    <property type="match status" value="3"/>
</dbReference>
<evidence type="ECO:0000256" key="1">
    <source>
        <dbReference type="ARBA" id="ARBA00022737"/>
    </source>
</evidence>
<organism evidence="5">
    <name type="scientific">Phaeomonas parva</name>
    <dbReference type="NCBI Taxonomy" id="124430"/>
    <lineage>
        <taxon>Eukaryota</taxon>
        <taxon>Sar</taxon>
        <taxon>Stramenopiles</taxon>
        <taxon>Ochrophyta</taxon>
        <taxon>Pinguiophyceae</taxon>
        <taxon>Pinguiochrysidales</taxon>
        <taxon>Pinguiochrysidaceae</taxon>
        <taxon>Phaeomonas</taxon>
    </lineage>
</organism>
<feature type="repeat" description="TPR" evidence="3">
    <location>
        <begin position="422"/>
        <end position="455"/>
    </location>
</feature>
<reference evidence="5" key="1">
    <citation type="submission" date="2021-01" db="EMBL/GenBank/DDBJ databases">
        <authorList>
            <person name="Corre E."/>
            <person name="Pelletier E."/>
            <person name="Niang G."/>
            <person name="Scheremetjew M."/>
            <person name="Finn R."/>
            <person name="Kale V."/>
            <person name="Holt S."/>
            <person name="Cochrane G."/>
            <person name="Meng A."/>
            <person name="Brown T."/>
            <person name="Cohen L."/>
        </authorList>
    </citation>
    <scope>NUCLEOTIDE SEQUENCE</scope>
    <source>
        <strain evidence="5">CCMP2877</strain>
    </source>
</reference>
<evidence type="ECO:0000256" key="3">
    <source>
        <dbReference type="PROSITE-ProRule" id="PRU00339"/>
    </source>
</evidence>
<dbReference type="EMBL" id="HBGJ01027811">
    <property type="protein sequence ID" value="CAD9259304.1"/>
    <property type="molecule type" value="Transcribed_RNA"/>
</dbReference>
<dbReference type="InterPro" id="IPR047150">
    <property type="entry name" value="SGT"/>
</dbReference>
<gene>
    <name evidence="5" type="ORF">PPAR1163_LOCUS17678</name>
</gene>
<keyword evidence="1" id="KW-0677">Repeat</keyword>
<evidence type="ECO:0000313" key="5">
    <source>
        <dbReference type="EMBL" id="CAD9259304.1"/>
    </source>
</evidence>
<keyword evidence="2 3" id="KW-0802">TPR repeat</keyword>
<dbReference type="InterPro" id="IPR013105">
    <property type="entry name" value="TPR_2"/>
</dbReference>
<dbReference type="PANTHER" id="PTHR45831">
    <property type="entry name" value="LD24721P"/>
    <property type="match status" value="1"/>
</dbReference>
<dbReference type="GO" id="GO:0016020">
    <property type="term" value="C:membrane"/>
    <property type="evidence" value="ECO:0007669"/>
    <property type="project" value="TreeGrafter"/>
</dbReference>